<dbReference type="Gene3D" id="3.40.50.1170">
    <property type="entry name" value="L-asparaginase, N-terminal domain"/>
    <property type="match status" value="1"/>
</dbReference>
<evidence type="ECO:0000259" key="3">
    <source>
        <dbReference type="Pfam" id="PF00710"/>
    </source>
</evidence>
<dbReference type="InterPro" id="IPR037152">
    <property type="entry name" value="L-asparaginase_N_sf"/>
</dbReference>
<feature type="binding site" evidence="2">
    <location>
        <position position="53"/>
    </location>
    <ligand>
        <name>substrate</name>
    </ligand>
</feature>
<proteinExistence type="predicted"/>
<dbReference type="PROSITE" id="PS51732">
    <property type="entry name" value="ASN_GLN_ASE_3"/>
    <property type="match status" value="1"/>
</dbReference>
<dbReference type="InterPro" id="IPR006034">
    <property type="entry name" value="Asparaginase/glutaminase-like"/>
</dbReference>
<dbReference type="RefSeq" id="WP_078922569.1">
    <property type="nucleotide sequence ID" value="NZ_FUYB01000009.1"/>
</dbReference>
<organism evidence="4 5">
    <name type="scientific">Thiothrix eikelboomii</name>
    <dbReference type="NCBI Taxonomy" id="92487"/>
    <lineage>
        <taxon>Bacteria</taxon>
        <taxon>Pseudomonadati</taxon>
        <taxon>Pseudomonadota</taxon>
        <taxon>Gammaproteobacteria</taxon>
        <taxon>Thiotrichales</taxon>
        <taxon>Thiotrichaceae</taxon>
        <taxon>Thiothrix</taxon>
    </lineage>
</organism>
<dbReference type="EMBL" id="FUYB01000009">
    <property type="protein sequence ID" value="SKA80662.1"/>
    <property type="molecule type" value="Genomic_DNA"/>
</dbReference>
<dbReference type="PANTHER" id="PTHR11707:SF28">
    <property type="entry name" value="60 KDA LYSOPHOSPHOLIPASE"/>
    <property type="match status" value="1"/>
</dbReference>
<protein>
    <submittedName>
        <fullName evidence="4">L-asparaginase</fullName>
    </submittedName>
</protein>
<accession>A0A1T4WTG8</accession>
<evidence type="ECO:0000256" key="2">
    <source>
        <dbReference type="PIRSR" id="PIRSR001220-2"/>
    </source>
</evidence>
<reference evidence="4 5" key="1">
    <citation type="submission" date="2017-02" db="EMBL/GenBank/DDBJ databases">
        <authorList>
            <person name="Peterson S.W."/>
        </authorList>
    </citation>
    <scope>NUCLEOTIDE SEQUENCE [LARGE SCALE GENOMIC DNA]</scope>
    <source>
        <strain evidence="4 5">ATCC 49788</strain>
    </source>
</reference>
<sequence>MRIQVILTGGTIDKLYNPFKGELGFAQTHIPAAFEQGRCGVSLEVQQLFLKDSLEMTEEDRAQILAACQHSPHSQIVITHGTDTMAETARYLIAASPNKTIILTGAMIPLSVNGSDGLFNLGAALMAAQCMPVGVYIAMNGRVFNGAQVTKNRALGVFEALH</sequence>
<feature type="domain" description="L-asparaginase N-terminal" evidence="3">
    <location>
        <begin position="2"/>
        <end position="154"/>
    </location>
</feature>
<dbReference type="AlphaFoldDB" id="A0A1T4WTG8"/>
<dbReference type="Proteomes" id="UP000190460">
    <property type="component" value="Unassembled WGS sequence"/>
</dbReference>
<dbReference type="PIRSF" id="PIRSF500176">
    <property type="entry name" value="L_ASNase"/>
    <property type="match status" value="1"/>
</dbReference>
<dbReference type="InterPro" id="IPR036152">
    <property type="entry name" value="Asp/glu_Ase-like_sf"/>
</dbReference>
<dbReference type="SMART" id="SM00870">
    <property type="entry name" value="Asparaginase"/>
    <property type="match status" value="1"/>
</dbReference>
<evidence type="ECO:0000256" key="1">
    <source>
        <dbReference type="PIRSR" id="PIRSR001220-1"/>
    </source>
</evidence>
<dbReference type="STRING" id="92487.SAMN02745130_02102"/>
<keyword evidence="5" id="KW-1185">Reference proteome</keyword>
<dbReference type="OrthoDB" id="9788068at2"/>
<dbReference type="PRINTS" id="PR00139">
    <property type="entry name" value="ASNGLNASE"/>
</dbReference>
<dbReference type="Pfam" id="PF00710">
    <property type="entry name" value="Asparaginase"/>
    <property type="match status" value="1"/>
</dbReference>
<dbReference type="PIRSF" id="PIRSF001220">
    <property type="entry name" value="L-ASNase_gatD"/>
    <property type="match status" value="1"/>
</dbReference>
<gene>
    <name evidence="4" type="ORF">SAMN02745130_02102</name>
</gene>
<dbReference type="SUPFAM" id="SSF53774">
    <property type="entry name" value="Glutaminase/Asparaginase"/>
    <property type="match status" value="1"/>
</dbReference>
<feature type="binding site" evidence="2">
    <location>
        <begin position="82"/>
        <end position="83"/>
    </location>
    <ligand>
        <name>substrate</name>
    </ligand>
</feature>
<dbReference type="GO" id="GO:0004067">
    <property type="term" value="F:asparaginase activity"/>
    <property type="evidence" value="ECO:0007669"/>
    <property type="project" value="UniProtKB-UniRule"/>
</dbReference>
<dbReference type="PANTHER" id="PTHR11707">
    <property type="entry name" value="L-ASPARAGINASE"/>
    <property type="match status" value="1"/>
</dbReference>
<feature type="active site" description="O-isoaspartyl threonine intermediate" evidence="1">
    <location>
        <position position="11"/>
    </location>
</feature>
<evidence type="ECO:0000313" key="4">
    <source>
        <dbReference type="EMBL" id="SKA80662.1"/>
    </source>
</evidence>
<dbReference type="InterPro" id="IPR027474">
    <property type="entry name" value="L-asparaginase_N"/>
</dbReference>
<name>A0A1T4WTG8_9GAMM</name>
<evidence type="ECO:0000313" key="5">
    <source>
        <dbReference type="Proteomes" id="UP000190460"/>
    </source>
</evidence>